<dbReference type="InterPro" id="IPR001005">
    <property type="entry name" value="SANT/Myb"/>
</dbReference>
<sequence length="583" mass="61309">MSYAGGGRREQPPMLKGGWRHEEDEALTTLVTHKGEGNWSEIARDLNRMVCGHEELGRVGKQCRERWNHHLRPDINKTPWTLAEEQLLMQSHRRYGNRWSEISKLMPGRTENAIKNFWNATLRRKDITRGNNRNEIGVGLALRAYMVDVGVALPTAPQPEYLPPQRRGPQRPCPAPAAPRWAATAARDGRRPDDGATAGGEDDYEEGDYEYGGGDDGYNKQDDDEAEDEAAGHAAAPELSAFAAGHGIPAFRVPATKRRVSATGGGGSGGAPDEGDSEAEWNPQHTGSPMAKAPLGAAASSGVHAPPPLSPLAGVPFLPAIPSPTKRPKPTAAGAHAHAIAHAAAAELRLSFPASEGAPRPSQGSPAPSSGANTPLSLRRGSPPGAGLGVGLGSDGGSAASTGGAFQAGAGAPSAPIAPLFSGVGLNVSQADLIAAFVAALAQQAKAAQHTQQAPAAAQHAQLQQLQQHQLMQQQALHQAQQQAARQQRLEVAALQALAAQHLAQQQLFQEQRARQQAAAQEQERVLMLQLQQAARLAAMGPGVKQDRGKPAAAVRGASDDEGEVESDAQVAEMMLMLRNSGA</sequence>
<dbReference type="Proteomes" id="UP000054498">
    <property type="component" value="Unassembled WGS sequence"/>
</dbReference>
<dbReference type="STRING" id="145388.A0A0D2NMI3"/>
<evidence type="ECO:0000256" key="1">
    <source>
        <dbReference type="SAM" id="MobiDB-lite"/>
    </source>
</evidence>
<gene>
    <name evidence="4" type="ORF">MNEG_2113</name>
</gene>
<feature type="region of interest" description="Disordered" evidence="1">
    <location>
        <begin position="158"/>
        <end position="233"/>
    </location>
</feature>
<feature type="compositionally biased region" description="Gly residues" evidence="1">
    <location>
        <begin position="263"/>
        <end position="272"/>
    </location>
</feature>
<dbReference type="GeneID" id="25734991"/>
<name>A0A0D2NMI3_9CHLO</name>
<accession>A0A0D2NMI3</accession>
<feature type="region of interest" description="Disordered" evidence="1">
    <location>
        <begin position="354"/>
        <end position="398"/>
    </location>
</feature>
<feature type="compositionally biased region" description="Acidic residues" evidence="1">
    <location>
        <begin position="200"/>
        <end position="209"/>
    </location>
</feature>
<proteinExistence type="predicted"/>
<protein>
    <submittedName>
        <fullName evidence="4">Myb proto-oncoprotein</fullName>
    </submittedName>
</protein>
<dbReference type="CDD" id="cd00167">
    <property type="entry name" value="SANT"/>
    <property type="match status" value="2"/>
</dbReference>
<evidence type="ECO:0000313" key="4">
    <source>
        <dbReference type="EMBL" id="KIZ05836.1"/>
    </source>
</evidence>
<feature type="region of interest" description="Disordered" evidence="1">
    <location>
        <begin position="259"/>
        <end position="313"/>
    </location>
</feature>
<dbReference type="SMART" id="SM00717">
    <property type="entry name" value="SANT"/>
    <property type="match status" value="2"/>
</dbReference>
<dbReference type="Pfam" id="PF13921">
    <property type="entry name" value="Myb_DNA-bind_6"/>
    <property type="match status" value="1"/>
</dbReference>
<feature type="compositionally biased region" description="Gly residues" evidence="1">
    <location>
        <begin position="384"/>
        <end position="396"/>
    </location>
</feature>
<reference evidence="4 5" key="1">
    <citation type="journal article" date="2013" name="BMC Genomics">
        <title>Reconstruction of the lipid metabolism for the microalga Monoraphidium neglectum from its genome sequence reveals characteristics suitable for biofuel production.</title>
        <authorList>
            <person name="Bogen C."/>
            <person name="Al-Dilaimi A."/>
            <person name="Albersmeier A."/>
            <person name="Wichmann J."/>
            <person name="Grundmann M."/>
            <person name="Rupp O."/>
            <person name="Lauersen K.J."/>
            <person name="Blifernez-Klassen O."/>
            <person name="Kalinowski J."/>
            <person name="Goesmann A."/>
            <person name="Mussgnug J.H."/>
            <person name="Kruse O."/>
        </authorList>
    </citation>
    <scope>NUCLEOTIDE SEQUENCE [LARGE SCALE GENOMIC DNA]</scope>
    <source>
        <strain evidence="4 5">SAG 48.87</strain>
    </source>
</reference>
<dbReference type="GO" id="GO:0000981">
    <property type="term" value="F:DNA-binding transcription factor activity, RNA polymerase II-specific"/>
    <property type="evidence" value="ECO:0007669"/>
    <property type="project" value="TreeGrafter"/>
</dbReference>
<feature type="domain" description="HTH myb-type" evidence="3">
    <location>
        <begin position="72"/>
        <end position="126"/>
    </location>
</feature>
<dbReference type="PANTHER" id="PTHR45614:SF232">
    <property type="entry name" value="TRANSCRIPTION FACTOR MYB3R-2"/>
    <property type="match status" value="1"/>
</dbReference>
<dbReference type="PROSITE" id="PS51294">
    <property type="entry name" value="HTH_MYB"/>
    <property type="match status" value="2"/>
</dbReference>
<feature type="domain" description="Myb-like" evidence="2">
    <location>
        <begin position="11"/>
        <end position="71"/>
    </location>
</feature>
<feature type="compositionally biased region" description="Low complexity" evidence="1">
    <location>
        <begin position="357"/>
        <end position="372"/>
    </location>
</feature>
<dbReference type="InterPro" id="IPR050560">
    <property type="entry name" value="MYB_TF"/>
</dbReference>
<feature type="region of interest" description="Disordered" evidence="1">
    <location>
        <begin position="542"/>
        <end position="566"/>
    </location>
</feature>
<dbReference type="InterPro" id="IPR009057">
    <property type="entry name" value="Homeodomain-like_sf"/>
</dbReference>
<dbReference type="GO" id="GO:0000978">
    <property type="term" value="F:RNA polymerase II cis-regulatory region sequence-specific DNA binding"/>
    <property type="evidence" value="ECO:0007669"/>
    <property type="project" value="TreeGrafter"/>
</dbReference>
<dbReference type="PANTHER" id="PTHR45614">
    <property type="entry name" value="MYB PROTEIN-RELATED"/>
    <property type="match status" value="1"/>
</dbReference>
<dbReference type="OrthoDB" id="2143914at2759"/>
<organism evidence="4 5">
    <name type="scientific">Monoraphidium neglectum</name>
    <dbReference type="NCBI Taxonomy" id="145388"/>
    <lineage>
        <taxon>Eukaryota</taxon>
        <taxon>Viridiplantae</taxon>
        <taxon>Chlorophyta</taxon>
        <taxon>core chlorophytes</taxon>
        <taxon>Chlorophyceae</taxon>
        <taxon>CS clade</taxon>
        <taxon>Sphaeropleales</taxon>
        <taxon>Selenastraceae</taxon>
        <taxon>Monoraphidium</taxon>
    </lineage>
</organism>
<dbReference type="RefSeq" id="XP_013904855.1">
    <property type="nucleotide sequence ID" value="XM_014049401.1"/>
</dbReference>
<dbReference type="InterPro" id="IPR017930">
    <property type="entry name" value="Myb_dom"/>
</dbReference>
<feature type="domain" description="HTH myb-type" evidence="3">
    <location>
        <begin position="11"/>
        <end position="71"/>
    </location>
</feature>
<dbReference type="AlphaFoldDB" id="A0A0D2NMI3"/>
<evidence type="ECO:0000313" key="5">
    <source>
        <dbReference type="Proteomes" id="UP000054498"/>
    </source>
</evidence>
<dbReference type="SUPFAM" id="SSF46689">
    <property type="entry name" value="Homeodomain-like"/>
    <property type="match status" value="1"/>
</dbReference>
<feature type="region of interest" description="Disordered" evidence="1">
    <location>
        <begin position="1"/>
        <end position="20"/>
    </location>
</feature>
<dbReference type="EMBL" id="KK100449">
    <property type="protein sequence ID" value="KIZ05836.1"/>
    <property type="molecule type" value="Genomic_DNA"/>
</dbReference>
<dbReference type="Gene3D" id="1.10.10.60">
    <property type="entry name" value="Homeodomain-like"/>
    <property type="match status" value="2"/>
</dbReference>
<dbReference type="KEGG" id="mng:MNEG_2113"/>
<feature type="domain" description="Myb-like" evidence="2">
    <location>
        <begin position="72"/>
        <end position="122"/>
    </location>
</feature>
<evidence type="ECO:0000259" key="3">
    <source>
        <dbReference type="PROSITE" id="PS51294"/>
    </source>
</evidence>
<evidence type="ECO:0000259" key="2">
    <source>
        <dbReference type="PROSITE" id="PS50090"/>
    </source>
</evidence>
<dbReference type="GO" id="GO:0005634">
    <property type="term" value="C:nucleus"/>
    <property type="evidence" value="ECO:0007669"/>
    <property type="project" value="TreeGrafter"/>
</dbReference>
<dbReference type="PROSITE" id="PS50090">
    <property type="entry name" value="MYB_LIKE"/>
    <property type="match status" value="2"/>
</dbReference>
<keyword evidence="5" id="KW-1185">Reference proteome</keyword>